<dbReference type="InterPro" id="IPR036388">
    <property type="entry name" value="WH-like_DNA-bd_sf"/>
</dbReference>
<keyword evidence="4" id="KW-0804">Transcription</keyword>
<evidence type="ECO:0000313" key="7">
    <source>
        <dbReference type="Proteomes" id="UP000324269"/>
    </source>
</evidence>
<dbReference type="GO" id="GO:0003700">
    <property type="term" value="F:DNA-binding transcription factor activity"/>
    <property type="evidence" value="ECO:0007669"/>
    <property type="project" value="InterPro"/>
</dbReference>
<dbReference type="EMBL" id="VTEZ01000004">
    <property type="protein sequence ID" value="TYS84646.1"/>
    <property type="molecule type" value="Genomic_DNA"/>
</dbReference>
<gene>
    <name evidence="6" type="ORF">FZC85_14860</name>
</gene>
<feature type="domain" description="HTH lysR-type" evidence="5">
    <location>
        <begin position="1"/>
        <end position="58"/>
    </location>
</feature>
<dbReference type="GO" id="GO:0005829">
    <property type="term" value="C:cytosol"/>
    <property type="evidence" value="ECO:0007669"/>
    <property type="project" value="TreeGrafter"/>
</dbReference>
<dbReference type="SUPFAM" id="SSF46785">
    <property type="entry name" value="Winged helix' DNA-binding domain"/>
    <property type="match status" value="1"/>
</dbReference>
<comment type="similarity">
    <text evidence="1">Belongs to the LysR transcriptional regulatory family.</text>
</comment>
<dbReference type="PANTHER" id="PTHR30419:SF28">
    <property type="entry name" value="HTH-TYPE TRANSCRIPTIONAL REGULATOR BSDA"/>
    <property type="match status" value="1"/>
</dbReference>
<dbReference type="Gene3D" id="3.40.190.10">
    <property type="entry name" value="Periplasmic binding protein-like II"/>
    <property type="match status" value="2"/>
</dbReference>
<reference evidence="6 7" key="1">
    <citation type="submission" date="2019-08" db="EMBL/GenBank/DDBJ databases">
        <title>Bacillus genomes from the desert of Cuatro Cienegas, Coahuila.</title>
        <authorList>
            <person name="Olmedo-Alvarez G."/>
        </authorList>
    </citation>
    <scope>NUCLEOTIDE SEQUENCE [LARGE SCALE GENOMIC DNA]</scope>
    <source>
        <strain evidence="6 7">CH87b_3T</strain>
    </source>
</reference>
<dbReference type="InterPro" id="IPR000847">
    <property type="entry name" value="LysR_HTH_N"/>
</dbReference>
<dbReference type="PRINTS" id="PR00039">
    <property type="entry name" value="HTHLYSR"/>
</dbReference>
<protein>
    <submittedName>
        <fullName evidence="6">LysR family transcriptional regulator</fullName>
    </submittedName>
</protein>
<dbReference type="Proteomes" id="UP000324269">
    <property type="component" value="Unassembled WGS sequence"/>
</dbReference>
<evidence type="ECO:0000256" key="1">
    <source>
        <dbReference type="ARBA" id="ARBA00009437"/>
    </source>
</evidence>
<proteinExistence type="inferred from homology"/>
<comment type="caution">
    <text evidence="6">The sequence shown here is derived from an EMBL/GenBank/DDBJ whole genome shotgun (WGS) entry which is preliminary data.</text>
</comment>
<evidence type="ECO:0000256" key="3">
    <source>
        <dbReference type="ARBA" id="ARBA00023125"/>
    </source>
</evidence>
<keyword evidence="2" id="KW-0805">Transcription regulation</keyword>
<evidence type="ECO:0000259" key="5">
    <source>
        <dbReference type="PROSITE" id="PS50931"/>
    </source>
</evidence>
<dbReference type="PROSITE" id="PS50931">
    <property type="entry name" value="HTH_LYSR"/>
    <property type="match status" value="1"/>
</dbReference>
<evidence type="ECO:0000256" key="4">
    <source>
        <dbReference type="ARBA" id="ARBA00023163"/>
    </source>
</evidence>
<organism evidence="6 7">
    <name type="scientific">Rossellomorea aquimaris</name>
    <dbReference type="NCBI Taxonomy" id="189382"/>
    <lineage>
        <taxon>Bacteria</taxon>
        <taxon>Bacillati</taxon>
        <taxon>Bacillota</taxon>
        <taxon>Bacilli</taxon>
        <taxon>Bacillales</taxon>
        <taxon>Bacillaceae</taxon>
        <taxon>Rossellomorea</taxon>
    </lineage>
</organism>
<dbReference type="CDD" id="cd05466">
    <property type="entry name" value="PBP2_LTTR_substrate"/>
    <property type="match status" value="1"/>
</dbReference>
<evidence type="ECO:0000256" key="2">
    <source>
        <dbReference type="ARBA" id="ARBA00023015"/>
    </source>
</evidence>
<accession>A0A5D4UB36</accession>
<dbReference type="Pfam" id="PF00126">
    <property type="entry name" value="HTH_1"/>
    <property type="match status" value="1"/>
</dbReference>
<dbReference type="InterPro" id="IPR036390">
    <property type="entry name" value="WH_DNA-bd_sf"/>
</dbReference>
<dbReference type="InterPro" id="IPR005119">
    <property type="entry name" value="LysR_subst-bd"/>
</dbReference>
<dbReference type="SUPFAM" id="SSF53850">
    <property type="entry name" value="Periplasmic binding protein-like II"/>
    <property type="match status" value="1"/>
</dbReference>
<keyword evidence="3" id="KW-0238">DNA-binding</keyword>
<dbReference type="GO" id="GO:0003677">
    <property type="term" value="F:DNA binding"/>
    <property type="evidence" value="ECO:0007669"/>
    <property type="project" value="UniProtKB-KW"/>
</dbReference>
<dbReference type="Gene3D" id="1.10.10.10">
    <property type="entry name" value="Winged helix-like DNA-binding domain superfamily/Winged helix DNA-binding domain"/>
    <property type="match status" value="1"/>
</dbReference>
<name>A0A5D4UB36_9BACI</name>
<dbReference type="InterPro" id="IPR050950">
    <property type="entry name" value="HTH-type_LysR_regulators"/>
</dbReference>
<dbReference type="PANTHER" id="PTHR30419">
    <property type="entry name" value="HTH-TYPE TRANSCRIPTIONAL REGULATOR YBHD"/>
    <property type="match status" value="1"/>
</dbReference>
<dbReference type="Pfam" id="PF03466">
    <property type="entry name" value="LysR_substrate"/>
    <property type="match status" value="1"/>
</dbReference>
<evidence type="ECO:0000313" key="6">
    <source>
        <dbReference type="EMBL" id="TYS84646.1"/>
    </source>
</evidence>
<sequence length="289" mass="32331">MDLNQLQAFDFVVRLGSISKAARYLDLSQPTVTLRIQGLEKKIGGPLFTRVGRTVELSELGKGFLPYARQALDFLQKGVERVQSIRDGKVGHVTIGTLPTFTTGVFSSLIQKSHEQYPDIALEIHTGHNQQIIEMLYDGSVMLGFITHPYFNTDLNKYWIFREPLKLAAHYAHPLVKMMKNKTLSIIEVLPGSKPFILVDWNHESLQWQKAQLQPGTDYIELPPLTALDFLENGKGVALLTGDLIAKSDTIVEMEIVDSPQIIREIAVVGLVSADSLPTSYNTFLNLIK</sequence>
<dbReference type="OrthoDB" id="9785745at2"/>
<dbReference type="RefSeq" id="WP_148969077.1">
    <property type="nucleotide sequence ID" value="NZ_CANLNA010000002.1"/>
</dbReference>
<dbReference type="AlphaFoldDB" id="A0A5D4UB36"/>